<dbReference type="InterPro" id="IPR036097">
    <property type="entry name" value="HisK_dim/P_sf"/>
</dbReference>
<evidence type="ECO:0000256" key="10">
    <source>
        <dbReference type="ARBA" id="ARBA00022989"/>
    </source>
</evidence>
<protein>
    <recommendedName>
        <fullName evidence="3">histidine kinase</fullName>
        <ecNumber evidence="3">2.7.13.3</ecNumber>
    </recommendedName>
</protein>
<dbReference type="InterPro" id="IPR052023">
    <property type="entry name" value="Histidine_kinase_KdpD"/>
</dbReference>
<comment type="catalytic activity">
    <reaction evidence="1">
        <text>ATP + protein L-histidine = ADP + protein N-phospho-L-histidine.</text>
        <dbReference type="EC" id="2.7.13.3"/>
    </reaction>
</comment>
<dbReference type="Pfam" id="PF02702">
    <property type="entry name" value="KdpD"/>
    <property type="match status" value="1"/>
</dbReference>
<evidence type="ECO:0000259" key="14">
    <source>
        <dbReference type="PROSITE" id="PS50109"/>
    </source>
</evidence>
<dbReference type="SUPFAM" id="SSF55874">
    <property type="entry name" value="ATPase domain of HSP90 chaperone/DNA topoisomerase II/histidine kinase"/>
    <property type="match status" value="1"/>
</dbReference>
<dbReference type="Gene3D" id="3.40.50.300">
    <property type="entry name" value="P-loop containing nucleotide triphosphate hydrolases"/>
    <property type="match status" value="1"/>
</dbReference>
<dbReference type="CDD" id="cd00075">
    <property type="entry name" value="HATPase"/>
    <property type="match status" value="1"/>
</dbReference>
<dbReference type="PRINTS" id="PR00344">
    <property type="entry name" value="BCTRLSENSOR"/>
</dbReference>
<feature type="domain" description="Histidine kinase" evidence="14">
    <location>
        <begin position="676"/>
        <end position="893"/>
    </location>
</feature>
<dbReference type="InterPro" id="IPR005467">
    <property type="entry name" value="His_kinase_dom"/>
</dbReference>
<sequence length="898" mass="100562">MGNDHIFSGVVSKQQTVMANEKKCGLLKIYFGYAAGVGKTFAMLKDAQEVKSNGVDVVAGYIEPHARPETAALLGNLEVLPFLELNYKNVILKEFDLDEALRRRPELILVDELAHTNAEGCRHAKRYQDVEELLRAGIDVYTTINVQHIESLNDVVFAITGITVRERIPDSVFDSADQIEVVDIEPEELLERLNKGKVYSEEQARRALSNFFTKENLIALREIALRLTADQVNRIAAQNNEPSKNSGAYSNEHILVCLSSAPSNAKVIRTAARMADAFHGTFTALFVQTTEALEYEDKDRTRLREHLRLAEQLGAQIAAVYGEDVPGQIAEYAKVSRVSKIVIGRSSHIKRWLVKTNFVDKLSMLAPNLDIYIIPDTNPSYHLRPPKFVKPAEFSPVDSFKTIGILIACTLIGLWFDFLGFSEANIITTFILGVLFNSIVTRGRIYSALSSVLGVLVFNFVFTQPQYSLQAALPSYPVTFIVMLAASLITSTLTKRVKEQARQDAQKAYRTEVLLETSQKLQQASNQSEIIKETAQQMVKLLDRTVIFYLSKENTLSSPMVFGCEEEEALRRYLSEDELAVAEWVYKNNKRAGATTNTLSAAKCLYLAVRGKDKVFAVVGIVMEKHVSLEMFEKSLVIAMLGECALALEKEWLSETQKQISMQMQQEQLRANLLRAISHDLRTPLTSISGNAGILRGNSKVLSEEQKQGLYTDIYDDSLWLINLVENLLSITRIDNGTLNLNMQPELLEDVIIEALLHINRRSVEHKIETVLEDEFLMARMDSRLIIQVIINIIDNAIKYTQEGSSIVISAKRDGAFIRVEIADDGSGIQDSAKEKLFDMFYTAKNISSDSRRGLGLGLPLCKSIINAHGGTIYVRDNMPQGTVFVFTLRAEEVNVHE</sequence>
<name>A0ABZ3F0S2_9FIRM</name>
<keyword evidence="12 13" id="KW-0472">Membrane</keyword>
<keyword evidence="9" id="KW-0067">ATP-binding</keyword>
<dbReference type="Pfam" id="PF02518">
    <property type="entry name" value="HATPase_c"/>
    <property type="match status" value="1"/>
</dbReference>
<dbReference type="Gene3D" id="3.30.450.40">
    <property type="match status" value="1"/>
</dbReference>
<dbReference type="InterPro" id="IPR003594">
    <property type="entry name" value="HATPase_dom"/>
</dbReference>
<dbReference type="RefSeq" id="WP_342758808.1">
    <property type="nucleotide sequence ID" value="NZ_CP146256.1"/>
</dbReference>
<keyword evidence="11" id="KW-0902">Two-component regulatory system</keyword>
<dbReference type="EMBL" id="CP146256">
    <property type="protein sequence ID" value="XAH75245.1"/>
    <property type="molecule type" value="Genomic_DNA"/>
</dbReference>
<accession>A0ABZ3F0S2</accession>
<reference evidence="15 16" key="1">
    <citation type="submission" date="2024-02" db="EMBL/GenBank/DDBJ databases">
        <title>Bacterial strain from lacustrine sediment.</title>
        <authorList>
            <person name="Petit C."/>
            <person name="Fadhlaoui K."/>
        </authorList>
    </citation>
    <scope>NUCLEOTIDE SEQUENCE [LARGE SCALE GENOMIC DNA]</scope>
    <source>
        <strain evidence="15 16">IPX-CK</strain>
    </source>
</reference>
<keyword evidence="6 13" id="KW-0812">Transmembrane</keyword>
<dbReference type="SMART" id="SM00387">
    <property type="entry name" value="HATPase_c"/>
    <property type="match status" value="1"/>
</dbReference>
<dbReference type="InterPro" id="IPR003661">
    <property type="entry name" value="HisK_dim/P_dom"/>
</dbReference>
<dbReference type="SMART" id="SM00388">
    <property type="entry name" value="HisKA"/>
    <property type="match status" value="1"/>
</dbReference>
<keyword evidence="8 15" id="KW-0418">Kinase</keyword>
<dbReference type="SUPFAM" id="SSF52402">
    <property type="entry name" value="Adenine nucleotide alpha hydrolases-like"/>
    <property type="match status" value="1"/>
</dbReference>
<gene>
    <name evidence="15" type="ORF">V6984_05670</name>
</gene>
<evidence type="ECO:0000256" key="1">
    <source>
        <dbReference type="ARBA" id="ARBA00000085"/>
    </source>
</evidence>
<keyword evidence="10 13" id="KW-1133">Transmembrane helix</keyword>
<evidence type="ECO:0000313" key="16">
    <source>
        <dbReference type="Proteomes" id="UP001451571"/>
    </source>
</evidence>
<evidence type="ECO:0000256" key="8">
    <source>
        <dbReference type="ARBA" id="ARBA00022777"/>
    </source>
</evidence>
<evidence type="ECO:0000256" key="3">
    <source>
        <dbReference type="ARBA" id="ARBA00012438"/>
    </source>
</evidence>
<dbReference type="CDD" id="cd00082">
    <property type="entry name" value="HisKA"/>
    <property type="match status" value="1"/>
</dbReference>
<dbReference type="Gene3D" id="1.20.120.620">
    <property type="entry name" value="Backbone structure of the membrane domain of e. Coli histidine kinase receptor kdpd"/>
    <property type="match status" value="1"/>
</dbReference>
<organism evidence="15 16">
    <name type="scientific">Kineothrix sedimenti</name>
    <dbReference type="NCBI Taxonomy" id="3123317"/>
    <lineage>
        <taxon>Bacteria</taxon>
        <taxon>Bacillati</taxon>
        <taxon>Bacillota</taxon>
        <taxon>Clostridia</taxon>
        <taxon>Lachnospirales</taxon>
        <taxon>Lachnospiraceae</taxon>
        <taxon>Kineothrix</taxon>
    </lineage>
</organism>
<dbReference type="SUPFAM" id="SSF47384">
    <property type="entry name" value="Homodimeric domain of signal transducing histidine kinase"/>
    <property type="match status" value="1"/>
</dbReference>
<dbReference type="EC" id="2.7.13.3" evidence="3"/>
<dbReference type="Proteomes" id="UP001451571">
    <property type="component" value="Chromosome"/>
</dbReference>
<dbReference type="Gene3D" id="3.30.565.10">
    <property type="entry name" value="Histidine kinase-like ATPase, C-terminal domain"/>
    <property type="match status" value="1"/>
</dbReference>
<feature type="transmembrane region" description="Helical" evidence="13">
    <location>
        <begin position="443"/>
        <end position="462"/>
    </location>
</feature>
<dbReference type="Pfam" id="PF13493">
    <property type="entry name" value="DUF4118"/>
    <property type="match status" value="1"/>
</dbReference>
<evidence type="ECO:0000256" key="6">
    <source>
        <dbReference type="ARBA" id="ARBA00022692"/>
    </source>
</evidence>
<dbReference type="Gene3D" id="3.40.50.620">
    <property type="entry name" value="HUPs"/>
    <property type="match status" value="1"/>
</dbReference>
<keyword evidence="16" id="KW-1185">Reference proteome</keyword>
<comment type="subcellular location">
    <subcellularLocation>
        <location evidence="2">Membrane</location>
        <topology evidence="2">Multi-pass membrane protein</topology>
    </subcellularLocation>
</comment>
<keyword evidence="7" id="KW-0547">Nucleotide-binding</keyword>
<dbReference type="Pfam" id="PF00512">
    <property type="entry name" value="HisKA"/>
    <property type="match status" value="1"/>
</dbReference>
<dbReference type="CDD" id="cd01987">
    <property type="entry name" value="USP_KdpD-like"/>
    <property type="match status" value="1"/>
</dbReference>
<dbReference type="InterPro" id="IPR038318">
    <property type="entry name" value="KdpD_sf"/>
</dbReference>
<keyword evidence="4" id="KW-0597">Phosphoprotein</keyword>
<dbReference type="InterPro" id="IPR036890">
    <property type="entry name" value="HATPase_C_sf"/>
</dbReference>
<evidence type="ECO:0000256" key="11">
    <source>
        <dbReference type="ARBA" id="ARBA00023012"/>
    </source>
</evidence>
<dbReference type="PROSITE" id="PS50109">
    <property type="entry name" value="HIS_KIN"/>
    <property type="match status" value="1"/>
</dbReference>
<evidence type="ECO:0000256" key="13">
    <source>
        <dbReference type="SAM" id="Phobius"/>
    </source>
</evidence>
<feature type="transmembrane region" description="Helical" evidence="13">
    <location>
        <begin position="474"/>
        <end position="493"/>
    </location>
</feature>
<dbReference type="InterPro" id="IPR003852">
    <property type="entry name" value="Sig_transdc_His_kinase_KdpD_N"/>
</dbReference>
<evidence type="ECO:0000256" key="9">
    <source>
        <dbReference type="ARBA" id="ARBA00022840"/>
    </source>
</evidence>
<evidence type="ECO:0000256" key="2">
    <source>
        <dbReference type="ARBA" id="ARBA00004141"/>
    </source>
</evidence>
<dbReference type="PANTHER" id="PTHR45569:SF1">
    <property type="entry name" value="SENSOR PROTEIN KDPD"/>
    <property type="match status" value="1"/>
</dbReference>
<evidence type="ECO:0000256" key="7">
    <source>
        <dbReference type="ARBA" id="ARBA00022741"/>
    </source>
</evidence>
<dbReference type="InterPro" id="IPR025201">
    <property type="entry name" value="KdpD_TM"/>
</dbReference>
<keyword evidence="5" id="KW-0808">Transferase</keyword>
<proteinExistence type="predicted"/>
<evidence type="ECO:0000256" key="12">
    <source>
        <dbReference type="ARBA" id="ARBA00023136"/>
    </source>
</evidence>
<dbReference type="PANTHER" id="PTHR45569">
    <property type="entry name" value="SENSOR PROTEIN KDPD"/>
    <property type="match status" value="1"/>
</dbReference>
<dbReference type="Gene3D" id="1.10.287.130">
    <property type="match status" value="1"/>
</dbReference>
<dbReference type="InterPro" id="IPR027417">
    <property type="entry name" value="P-loop_NTPase"/>
</dbReference>
<feature type="transmembrane region" description="Helical" evidence="13">
    <location>
        <begin position="403"/>
        <end position="436"/>
    </location>
</feature>
<evidence type="ECO:0000256" key="4">
    <source>
        <dbReference type="ARBA" id="ARBA00022553"/>
    </source>
</evidence>
<dbReference type="InterPro" id="IPR014729">
    <property type="entry name" value="Rossmann-like_a/b/a_fold"/>
</dbReference>
<dbReference type="GO" id="GO:0016301">
    <property type="term" value="F:kinase activity"/>
    <property type="evidence" value="ECO:0007669"/>
    <property type="project" value="UniProtKB-KW"/>
</dbReference>
<evidence type="ECO:0000256" key="5">
    <source>
        <dbReference type="ARBA" id="ARBA00022679"/>
    </source>
</evidence>
<evidence type="ECO:0000313" key="15">
    <source>
        <dbReference type="EMBL" id="XAH75245.1"/>
    </source>
</evidence>
<dbReference type="InterPro" id="IPR004358">
    <property type="entry name" value="Sig_transdc_His_kin-like_C"/>
</dbReference>
<dbReference type="InterPro" id="IPR029016">
    <property type="entry name" value="GAF-like_dom_sf"/>
</dbReference>